<dbReference type="InterPro" id="IPR003482">
    <property type="entry name" value="Whib"/>
</dbReference>
<sequence>MSRRRKVGEASQRIYGDFADGIRFRNAEMRRQLLGIRWRLDGSCVKHDVALWFTERTKPNGRVLAMCRECPVRRLCLASSIAYAEEFGVWGGYTPPKREGMIHTARQGIPVDLIVESVLDVEAERRATAS</sequence>
<dbReference type="GO" id="GO:0035731">
    <property type="term" value="F:dinitrosyl-iron complex binding"/>
    <property type="evidence" value="ECO:0007669"/>
    <property type="project" value="UniProtKB-UniRule"/>
</dbReference>
<dbReference type="GO" id="GO:0045454">
    <property type="term" value="P:cell redox homeostasis"/>
    <property type="evidence" value="ECO:0007669"/>
    <property type="project" value="TreeGrafter"/>
</dbReference>
<dbReference type="GO" id="GO:0051539">
    <property type="term" value="F:4 iron, 4 sulfur cluster binding"/>
    <property type="evidence" value="ECO:0007669"/>
    <property type="project" value="UniProtKB-UniRule"/>
</dbReference>
<dbReference type="EMBL" id="BKBA01000006">
    <property type="protein sequence ID" value="GEQ13557.1"/>
    <property type="molecule type" value="Genomic_DNA"/>
</dbReference>
<dbReference type="OrthoDB" id="4865942at2"/>
<reference evidence="13 14" key="1">
    <citation type="submission" date="2019-07" db="EMBL/GenBank/DDBJ databases">
        <title>Whole genome shotgun sequence of Knoellia locipacati NBRC 109775.</title>
        <authorList>
            <person name="Hosoyama A."/>
            <person name="Uohara A."/>
            <person name="Ohji S."/>
            <person name="Ichikawa N."/>
        </authorList>
    </citation>
    <scope>NUCLEOTIDE SEQUENCE [LARGE SCALE GENOMIC DNA]</scope>
    <source>
        <strain evidence="13 14">NBRC 109775</strain>
    </source>
</reference>
<feature type="binding site" evidence="11">
    <location>
        <position position="70"/>
    </location>
    <ligand>
        <name>[4Fe-4S] cluster</name>
        <dbReference type="ChEBI" id="CHEBI:49883"/>
    </ligand>
</feature>
<keyword evidence="6 11" id="KW-0411">Iron-sulfur</keyword>
<comment type="similarity">
    <text evidence="2 11">Belongs to the WhiB family.</text>
</comment>
<evidence type="ECO:0000313" key="14">
    <source>
        <dbReference type="Proteomes" id="UP000321793"/>
    </source>
</evidence>
<dbReference type="Pfam" id="PF02467">
    <property type="entry name" value="Whib"/>
    <property type="match status" value="1"/>
</dbReference>
<feature type="binding site" evidence="11">
    <location>
        <position position="44"/>
    </location>
    <ligand>
        <name>[4Fe-4S] cluster</name>
        <dbReference type="ChEBI" id="CHEBI:49883"/>
    </ligand>
</feature>
<evidence type="ECO:0000256" key="8">
    <source>
        <dbReference type="ARBA" id="ARBA00023125"/>
    </source>
</evidence>
<keyword evidence="9 11" id="KW-1015">Disulfide bond</keyword>
<organism evidence="13 14">
    <name type="scientific">Knoellia locipacati</name>
    <dbReference type="NCBI Taxonomy" id="882824"/>
    <lineage>
        <taxon>Bacteria</taxon>
        <taxon>Bacillati</taxon>
        <taxon>Actinomycetota</taxon>
        <taxon>Actinomycetes</taxon>
        <taxon>Micrococcales</taxon>
        <taxon>Intrasporangiaceae</taxon>
        <taxon>Knoellia</taxon>
    </lineage>
</organism>
<keyword evidence="4 11" id="KW-0479">Metal-binding</keyword>
<keyword evidence="5 11" id="KW-0408">Iron</keyword>
<dbReference type="InterPro" id="IPR034768">
    <property type="entry name" value="4FE4S_WBL"/>
</dbReference>
<evidence type="ECO:0000256" key="3">
    <source>
        <dbReference type="ARBA" id="ARBA00022485"/>
    </source>
</evidence>
<dbReference type="GO" id="GO:0047134">
    <property type="term" value="F:protein-disulfide reductase [NAD(P)H] activity"/>
    <property type="evidence" value="ECO:0007669"/>
    <property type="project" value="TreeGrafter"/>
</dbReference>
<protein>
    <recommendedName>
        <fullName evidence="11">Transcriptional regulator WhiB</fullName>
    </recommendedName>
</protein>
<evidence type="ECO:0000256" key="5">
    <source>
        <dbReference type="ARBA" id="ARBA00023004"/>
    </source>
</evidence>
<comment type="subcellular location">
    <subcellularLocation>
        <location evidence="1 11">Cytoplasm</location>
    </subcellularLocation>
</comment>
<keyword evidence="14" id="KW-1185">Reference proteome</keyword>
<evidence type="ECO:0000313" key="13">
    <source>
        <dbReference type="EMBL" id="GEQ13557.1"/>
    </source>
</evidence>
<dbReference type="GO" id="GO:0003677">
    <property type="term" value="F:DNA binding"/>
    <property type="evidence" value="ECO:0007669"/>
    <property type="project" value="UniProtKB-UniRule"/>
</dbReference>
<keyword evidence="3 11" id="KW-0004">4Fe-4S</keyword>
<evidence type="ECO:0000256" key="10">
    <source>
        <dbReference type="ARBA" id="ARBA00023163"/>
    </source>
</evidence>
<dbReference type="GO" id="GO:0045892">
    <property type="term" value="P:negative regulation of DNA-templated transcription"/>
    <property type="evidence" value="ECO:0007669"/>
    <property type="project" value="TreeGrafter"/>
</dbReference>
<dbReference type="GO" id="GO:0046872">
    <property type="term" value="F:metal ion binding"/>
    <property type="evidence" value="ECO:0007669"/>
    <property type="project" value="UniProtKB-KW"/>
</dbReference>
<dbReference type="Proteomes" id="UP000321793">
    <property type="component" value="Unassembled WGS sequence"/>
</dbReference>
<evidence type="ECO:0000259" key="12">
    <source>
        <dbReference type="PROSITE" id="PS51674"/>
    </source>
</evidence>
<evidence type="ECO:0000256" key="6">
    <source>
        <dbReference type="ARBA" id="ARBA00023014"/>
    </source>
</evidence>
<keyword evidence="8 11" id="KW-0238">DNA-binding</keyword>
<evidence type="ECO:0000256" key="4">
    <source>
        <dbReference type="ARBA" id="ARBA00022723"/>
    </source>
</evidence>
<comment type="PTM">
    <text evidence="11">The Fe-S cluster can be nitrosylated by nitric oxide (NO).</text>
</comment>
<evidence type="ECO:0000256" key="7">
    <source>
        <dbReference type="ARBA" id="ARBA00023015"/>
    </source>
</evidence>
<dbReference type="PANTHER" id="PTHR38839">
    <property type="entry name" value="TRANSCRIPTIONAL REGULATOR WHID-RELATED"/>
    <property type="match status" value="1"/>
</dbReference>
<dbReference type="PROSITE" id="PS51674">
    <property type="entry name" value="4FE4S_WBL"/>
    <property type="match status" value="1"/>
</dbReference>
<evidence type="ECO:0000256" key="1">
    <source>
        <dbReference type="ARBA" id="ARBA00004496"/>
    </source>
</evidence>
<evidence type="ECO:0000256" key="2">
    <source>
        <dbReference type="ARBA" id="ARBA00006597"/>
    </source>
</evidence>
<keyword evidence="10 11" id="KW-0804">Transcription</keyword>
<keyword evidence="11" id="KW-0963">Cytoplasm</keyword>
<feature type="binding site" evidence="11">
    <location>
        <position position="76"/>
    </location>
    <ligand>
        <name>[4Fe-4S] cluster</name>
        <dbReference type="ChEBI" id="CHEBI:49883"/>
    </ligand>
</feature>
<dbReference type="HAMAP" id="MF_01479">
    <property type="entry name" value="WhiB"/>
    <property type="match status" value="1"/>
</dbReference>
<evidence type="ECO:0000256" key="9">
    <source>
        <dbReference type="ARBA" id="ARBA00023157"/>
    </source>
</evidence>
<feature type="domain" description="4Fe-4S Wbl-type" evidence="12">
    <location>
        <begin position="43"/>
        <end position="100"/>
    </location>
</feature>
<proteinExistence type="inferred from homology"/>
<accession>A0A512T008</accession>
<comment type="cofactor">
    <cofactor evidence="11">
        <name>[4Fe-4S] cluster</name>
        <dbReference type="ChEBI" id="CHEBI:49883"/>
    </cofactor>
    <text evidence="11">Binds 1 [4Fe-4S] cluster per subunit. Following nitrosylation of the [4Fe-4S] cluster binds 1 [4Fe-8(NO)] cluster per subunit.</text>
</comment>
<comment type="caution">
    <text evidence="13">The sequence shown here is derived from an EMBL/GenBank/DDBJ whole genome shotgun (WGS) entry which is preliminary data.</text>
</comment>
<dbReference type="AlphaFoldDB" id="A0A512T008"/>
<evidence type="ECO:0000256" key="11">
    <source>
        <dbReference type="HAMAP-Rule" id="MF_01479"/>
    </source>
</evidence>
<feature type="binding site" evidence="11">
    <location>
        <position position="67"/>
    </location>
    <ligand>
        <name>[4Fe-4S] cluster</name>
        <dbReference type="ChEBI" id="CHEBI:49883"/>
    </ligand>
</feature>
<comment type="PTM">
    <text evidence="11">Upon Fe-S cluster removal intramolecular disulfide bonds are formed.</text>
</comment>
<gene>
    <name evidence="11" type="primary">whiB</name>
    <name evidence="13" type="ORF">KLO01_16040</name>
</gene>
<dbReference type="GO" id="GO:0005737">
    <property type="term" value="C:cytoplasm"/>
    <property type="evidence" value="ECO:0007669"/>
    <property type="project" value="UniProtKB-SubCell"/>
</dbReference>
<name>A0A512T008_9MICO</name>
<keyword evidence="7 11" id="KW-0805">Transcription regulation</keyword>
<comment type="function">
    <text evidence="11">Acts as a transcriptional regulator. Probably redox-responsive. The apo- but not holo-form probably binds DNA.</text>
</comment>
<dbReference type="RefSeq" id="WP_147063927.1">
    <property type="nucleotide sequence ID" value="NZ_BAABDN010000001.1"/>
</dbReference>